<keyword evidence="3" id="KW-1185">Reference proteome</keyword>
<feature type="region of interest" description="Disordered" evidence="1">
    <location>
        <begin position="1"/>
        <end position="242"/>
    </location>
</feature>
<dbReference type="AlphaFoldDB" id="A0A2G9TPR7"/>
<evidence type="ECO:0000313" key="3">
    <source>
        <dbReference type="Proteomes" id="UP000230423"/>
    </source>
</evidence>
<dbReference type="OrthoDB" id="5871127at2759"/>
<dbReference type="EMBL" id="KZ357802">
    <property type="protein sequence ID" value="PIO59452.1"/>
    <property type="molecule type" value="Genomic_DNA"/>
</dbReference>
<gene>
    <name evidence="2" type="ORF">TELCIR_19085</name>
</gene>
<feature type="compositionally biased region" description="Polar residues" evidence="1">
    <location>
        <begin position="1"/>
        <end position="10"/>
    </location>
</feature>
<dbReference type="Proteomes" id="UP000230423">
    <property type="component" value="Unassembled WGS sequence"/>
</dbReference>
<feature type="compositionally biased region" description="Basic and acidic residues" evidence="1">
    <location>
        <begin position="41"/>
        <end position="71"/>
    </location>
</feature>
<feature type="compositionally biased region" description="Basic and acidic residues" evidence="1">
    <location>
        <begin position="200"/>
        <end position="211"/>
    </location>
</feature>
<accession>A0A2G9TPR7</accession>
<reference evidence="2 3" key="1">
    <citation type="submission" date="2015-09" db="EMBL/GenBank/DDBJ databases">
        <title>Draft genome of the parasitic nematode Teladorsagia circumcincta isolate WARC Sus (inbred).</title>
        <authorList>
            <person name="Mitreva M."/>
        </authorList>
    </citation>
    <scope>NUCLEOTIDE SEQUENCE [LARGE SCALE GENOMIC DNA]</scope>
    <source>
        <strain evidence="2 3">S</strain>
    </source>
</reference>
<proteinExistence type="predicted"/>
<feature type="compositionally biased region" description="Low complexity" evidence="1">
    <location>
        <begin position="215"/>
        <end position="226"/>
    </location>
</feature>
<feature type="compositionally biased region" description="Basic and acidic residues" evidence="1">
    <location>
        <begin position="89"/>
        <end position="99"/>
    </location>
</feature>
<feature type="non-terminal residue" evidence="2">
    <location>
        <position position="414"/>
    </location>
</feature>
<feature type="compositionally biased region" description="Polar residues" evidence="1">
    <location>
        <begin position="118"/>
        <end position="127"/>
    </location>
</feature>
<feature type="compositionally biased region" description="Basic and acidic residues" evidence="1">
    <location>
        <begin position="161"/>
        <end position="189"/>
    </location>
</feature>
<sequence>MNNKPKNGTKASPYKHEQVRLDHRHRPDEGDIYERYSAPYHNDELHDRYDRRQERPREFRERRSPDERYDKIGNPSGMHVARIEIANETEDRWDHRKAEQTTSKTRNQPNSERRDSAPPSSKRTQGASKIPPPPPCMENFEVIDGYRSSLNHSSTNQQRQSEPHKENAPKCRTRDESHHNVDPPVERSRYPNTKASAGSNERRSPSRERSNKMVAANMANGANGPAQRPTELRIPAQRPTDQRIPTQRTVPTNQFLNVPERKHQNGRATPQQIKNVQEVVQKMNSGEWPTMINQEIVEVKIEVPPIQRNRNQREEVVDKAKNWETLPRIMHYIYLSSHPIISNFRSGRFVKKSAAALIAKKQGFSSQHCLEQPSSSEIVDPRIASEIRALREREEEFRRSRTELGLPTLDDVMN</sequence>
<feature type="compositionally biased region" description="Polar residues" evidence="1">
    <location>
        <begin position="100"/>
        <end position="110"/>
    </location>
</feature>
<feature type="compositionally biased region" description="Polar residues" evidence="1">
    <location>
        <begin position="148"/>
        <end position="160"/>
    </location>
</feature>
<feature type="compositionally biased region" description="Basic and acidic residues" evidence="1">
    <location>
        <begin position="14"/>
        <end position="34"/>
    </location>
</feature>
<evidence type="ECO:0000256" key="1">
    <source>
        <dbReference type="SAM" id="MobiDB-lite"/>
    </source>
</evidence>
<evidence type="ECO:0000313" key="2">
    <source>
        <dbReference type="EMBL" id="PIO59452.1"/>
    </source>
</evidence>
<name>A0A2G9TPR7_TELCI</name>
<organism evidence="2 3">
    <name type="scientific">Teladorsagia circumcincta</name>
    <name type="common">Brown stomach worm</name>
    <name type="synonym">Ostertagia circumcincta</name>
    <dbReference type="NCBI Taxonomy" id="45464"/>
    <lineage>
        <taxon>Eukaryota</taxon>
        <taxon>Metazoa</taxon>
        <taxon>Ecdysozoa</taxon>
        <taxon>Nematoda</taxon>
        <taxon>Chromadorea</taxon>
        <taxon>Rhabditida</taxon>
        <taxon>Rhabditina</taxon>
        <taxon>Rhabditomorpha</taxon>
        <taxon>Strongyloidea</taxon>
        <taxon>Trichostrongylidae</taxon>
        <taxon>Teladorsagia</taxon>
    </lineage>
</organism>
<protein>
    <submittedName>
        <fullName evidence="2">Uncharacterized protein</fullName>
    </submittedName>
</protein>